<keyword evidence="7" id="KW-1185">Reference proteome</keyword>
<feature type="compositionally biased region" description="Polar residues" evidence="4">
    <location>
        <begin position="274"/>
        <end position="298"/>
    </location>
</feature>
<feature type="repeat" description="ANK" evidence="3">
    <location>
        <begin position="688"/>
        <end position="711"/>
    </location>
</feature>
<evidence type="ECO:0000256" key="3">
    <source>
        <dbReference type="PROSITE-ProRule" id="PRU00023"/>
    </source>
</evidence>
<dbReference type="Gene3D" id="2.60.40.10">
    <property type="entry name" value="Immunoglobulins"/>
    <property type="match status" value="1"/>
</dbReference>
<feature type="region of interest" description="Disordered" evidence="4">
    <location>
        <begin position="391"/>
        <end position="425"/>
    </location>
</feature>
<dbReference type="SMART" id="SM00429">
    <property type="entry name" value="IPT"/>
    <property type="match status" value="1"/>
</dbReference>
<dbReference type="Proteomes" id="UP001465976">
    <property type="component" value="Unassembled WGS sequence"/>
</dbReference>
<dbReference type="SMART" id="SM00248">
    <property type="entry name" value="ANK"/>
    <property type="match status" value="2"/>
</dbReference>
<comment type="caution">
    <text evidence="6">The sequence shown here is derived from an EMBL/GenBank/DDBJ whole genome shotgun (WGS) entry which is preliminary data.</text>
</comment>
<dbReference type="InterPro" id="IPR013783">
    <property type="entry name" value="Ig-like_fold"/>
</dbReference>
<evidence type="ECO:0000256" key="1">
    <source>
        <dbReference type="ARBA" id="ARBA00022737"/>
    </source>
</evidence>
<feature type="compositionally biased region" description="Basic residues" evidence="4">
    <location>
        <begin position="831"/>
        <end position="843"/>
    </location>
</feature>
<dbReference type="InterPro" id="IPR057962">
    <property type="entry name" value="SPT23_MGA2_DBD"/>
</dbReference>
<feature type="region of interest" description="Disordered" evidence="4">
    <location>
        <begin position="791"/>
        <end position="880"/>
    </location>
</feature>
<evidence type="ECO:0000256" key="4">
    <source>
        <dbReference type="SAM" id="MobiDB-lite"/>
    </source>
</evidence>
<dbReference type="Gene3D" id="1.25.40.20">
    <property type="entry name" value="Ankyrin repeat-containing domain"/>
    <property type="match status" value="1"/>
</dbReference>
<dbReference type="InterPro" id="IPR002110">
    <property type="entry name" value="Ankyrin_rpt"/>
</dbReference>
<protein>
    <submittedName>
        <fullName evidence="6">SPT3 Dosage dependent suppressor of Ty-induced promoter mutations-like protein</fullName>
    </submittedName>
</protein>
<dbReference type="Pfam" id="PF01833">
    <property type="entry name" value="TIG"/>
    <property type="match status" value="1"/>
</dbReference>
<gene>
    <name evidence="6" type="primary">SPT23</name>
    <name evidence="6" type="ORF">V5O48_003694</name>
</gene>
<dbReference type="Pfam" id="PF25603">
    <property type="entry name" value="SPT23_MGA2_DBD"/>
    <property type="match status" value="1"/>
</dbReference>
<sequence length="1126" mass="122830">MLDIDDIIQSDAYDDESKHKPACCPPMSLGIKPVPPPPPLNRKLGPVVLKAHKVVYPPKESCFNLPIIFPSLAESSLKSRVETQIRVTIDLAHPSSSPDPTIYDRVGSWKYLKLPQGTATKRRSRKQGRIDPDPQDILYLTFSVNCATEPHSRVVSCTSCQTREAKRVAKKIAARVRPPAPSDSEADDYPNDPSNPTPKIKHEDPSSIIQFNCSPLIDFSSGSTALPLRITCYCRHHREKVGFHVNLTLVDFMGRVVGAGTTKPIMITDDHKSGNQTRSLQAQQTVFSHQLDWQSQSPPGAMAPSKRKTAKDAAPLTTAAAKKKRAKPYDSSAKPNRHPSSRETSLSLSSAPSPDTSASSPSPSQDQDVGVGNGSIQDQEMSPLVELLSQVSAATPPSSSEIPPLKYEYGYTSHPQDSLSESSPDGLITPTDLGPASSLDLDVAMLNDATSDTDLFGPNNNSNLLPFLSLFSNIPHNPTTTVIPPPPPPTIHRLIPSCGPTHGGIEVTVLGANFHMTLVNELTCVFGGVEATSTTRWSDNALVCVLPPRAQAGVVDVEVRVKGEDKPPELGQQQPPQQPTLFTYSDESDRALMELALQVVGLKMTGKIEDAKNVAMRIVGGGGDATGGNNNSSNNSTPAGNAGSVTNALFTPTSDLEKLVMEFLALLDVDVDVRGKTVHEALRHVTQSGQTLLHMAAYTGYPRLLQFLVERWEGDGEVDKRDKNGWTALHFACLRLAESADAEERRVECVRILMRAGADVEVVDASGKTAEEVGGERVSEVLAALSLEKVAAEDEDAEQEPSQVEGDEDEWWGDAEDDDAEDENLESVRDRARKRRQMRKASRREKEQETPAPDPATPSQPISKEKEAEAEKEKTDMGPDEKQALSFLDMLSRTMAQLPGAPALPQLPVGLPNLPIPALAFPVMLPALFSGTPNAGQAENAEDPEKPGVREWSALWEKWILWQQRHVEEEAPPQYTPRAEPASPVPPQSQLIRRRSGSESAAAVEEPVASTSQIEEVVGPQTSRNAASKRVTMDSYQHTHVTEQDLSEYRYLPKTKQKKGLKGDKMLVLFWIPILISEWIKIDMHTDADLLFTVSLIWACHTGLQFAIRAVKTPMGWSLKKVVSGH</sequence>
<keyword evidence="1" id="KW-0677">Repeat</keyword>
<feature type="compositionally biased region" description="Low complexity" evidence="4">
    <location>
        <begin position="342"/>
        <end position="364"/>
    </location>
</feature>
<evidence type="ECO:0000313" key="6">
    <source>
        <dbReference type="EMBL" id="KAL0578283.1"/>
    </source>
</evidence>
<feature type="domain" description="IPT/TIG" evidence="5">
    <location>
        <begin position="488"/>
        <end position="585"/>
    </location>
</feature>
<feature type="compositionally biased region" description="Polar residues" evidence="4">
    <location>
        <begin position="391"/>
        <end position="401"/>
    </location>
</feature>
<dbReference type="SUPFAM" id="SSF48403">
    <property type="entry name" value="Ankyrin repeat"/>
    <property type="match status" value="1"/>
</dbReference>
<accession>A0ABR3FS59</accession>
<name>A0ABR3FS59_9AGAR</name>
<dbReference type="InterPro" id="IPR036770">
    <property type="entry name" value="Ankyrin_rpt-contain_sf"/>
</dbReference>
<feature type="compositionally biased region" description="Polar residues" evidence="4">
    <location>
        <begin position="413"/>
        <end position="423"/>
    </location>
</feature>
<dbReference type="PROSITE" id="PS50088">
    <property type="entry name" value="ANK_REPEAT"/>
    <property type="match status" value="2"/>
</dbReference>
<feature type="compositionally biased region" description="Basic and acidic residues" evidence="4">
    <location>
        <begin position="863"/>
        <end position="880"/>
    </location>
</feature>
<feature type="region of interest" description="Disordered" evidence="4">
    <location>
        <begin position="971"/>
        <end position="1013"/>
    </location>
</feature>
<feature type="region of interest" description="Disordered" evidence="4">
    <location>
        <begin position="171"/>
        <end position="205"/>
    </location>
</feature>
<evidence type="ECO:0000259" key="5">
    <source>
        <dbReference type="SMART" id="SM00429"/>
    </source>
</evidence>
<reference evidence="6 7" key="1">
    <citation type="submission" date="2024-02" db="EMBL/GenBank/DDBJ databases">
        <title>A draft genome for the cacao thread blight pathogen Marasmius crinis-equi.</title>
        <authorList>
            <person name="Cohen S.P."/>
            <person name="Baruah I.K."/>
            <person name="Amoako-Attah I."/>
            <person name="Bukari Y."/>
            <person name="Meinhardt L.W."/>
            <person name="Bailey B.A."/>
        </authorList>
    </citation>
    <scope>NUCLEOTIDE SEQUENCE [LARGE SCALE GENOMIC DNA]</scope>
    <source>
        <strain evidence="6 7">GH-76</strain>
    </source>
</reference>
<evidence type="ECO:0000313" key="7">
    <source>
        <dbReference type="Proteomes" id="UP001465976"/>
    </source>
</evidence>
<feature type="repeat" description="ANK" evidence="3">
    <location>
        <begin position="724"/>
        <end position="765"/>
    </location>
</feature>
<keyword evidence="2 3" id="KW-0040">ANK repeat</keyword>
<organism evidence="6 7">
    <name type="scientific">Marasmius crinis-equi</name>
    <dbReference type="NCBI Taxonomy" id="585013"/>
    <lineage>
        <taxon>Eukaryota</taxon>
        <taxon>Fungi</taxon>
        <taxon>Dikarya</taxon>
        <taxon>Basidiomycota</taxon>
        <taxon>Agaricomycotina</taxon>
        <taxon>Agaricomycetes</taxon>
        <taxon>Agaricomycetidae</taxon>
        <taxon>Agaricales</taxon>
        <taxon>Marasmiineae</taxon>
        <taxon>Marasmiaceae</taxon>
        <taxon>Marasmius</taxon>
    </lineage>
</organism>
<evidence type="ECO:0000256" key="2">
    <source>
        <dbReference type="ARBA" id="ARBA00023043"/>
    </source>
</evidence>
<dbReference type="InterPro" id="IPR014756">
    <property type="entry name" value="Ig_E-set"/>
</dbReference>
<dbReference type="PANTHER" id="PTHR24126">
    <property type="entry name" value="ANKYRIN REPEAT, PH AND SEC7 DOMAIN CONTAINING PROTEIN SECG-RELATED"/>
    <property type="match status" value="1"/>
</dbReference>
<dbReference type="InterPro" id="IPR002909">
    <property type="entry name" value="IPT_dom"/>
</dbReference>
<dbReference type="SUPFAM" id="SSF81296">
    <property type="entry name" value="E set domains"/>
    <property type="match status" value="1"/>
</dbReference>
<dbReference type="EMBL" id="JBAHYK010000108">
    <property type="protein sequence ID" value="KAL0578283.1"/>
    <property type="molecule type" value="Genomic_DNA"/>
</dbReference>
<feature type="region of interest" description="Disordered" evidence="4">
    <location>
        <begin position="266"/>
        <end position="376"/>
    </location>
</feature>
<proteinExistence type="predicted"/>
<feature type="compositionally biased region" description="Acidic residues" evidence="4">
    <location>
        <begin position="793"/>
        <end position="825"/>
    </location>
</feature>
<dbReference type="Pfam" id="PF12796">
    <property type="entry name" value="Ank_2"/>
    <property type="match status" value="1"/>
</dbReference>
<dbReference type="CDD" id="cd00102">
    <property type="entry name" value="IPT"/>
    <property type="match status" value="1"/>
</dbReference>
<dbReference type="PROSITE" id="PS50297">
    <property type="entry name" value="ANK_REP_REGION"/>
    <property type="match status" value="1"/>
</dbReference>